<evidence type="ECO:0000259" key="2">
    <source>
        <dbReference type="Pfam" id="PF07261"/>
    </source>
</evidence>
<dbReference type="EMBL" id="FXTI01000003">
    <property type="protein sequence ID" value="SMO56688.1"/>
    <property type="molecule type" value="Genomic_DNA"/>
</dbReference>
<keyword evidence="5" id="KW-1185">Reference proteome</keyword>
<dbReference type="Pfam" id="PF21984">
    <property type="entry name" value="DnaD_N"/>
    <property type="match status" value="1"/>
</dbReference>
<dbReference type="PANTHER" id="PTHR37293:SF6">
    <property type="entry name" value="DNA REPLICATION PROTEIN DNAD"/>
    <property type="match status" value="1"/>
</dbReference>
<reference evidence="4 5" key="1">
    <citation type="submission" date="2017-05" db="EMBL/GenBank/DDBJ databases">
        <authorList>
            <person name="Varghese N."/>
            <person name="Submissions S."/>
        </authorList>
    </citation>
    <scope>NUCLEOTIDE SEQUENCE [LARGE SCALE GENOMIC DNA]</scope>
    <source>
        <strain evidence="4 5">DSM 45474</strain>
    </source>
</reference>
<dbReference type="Gene3D" id="1.10.10.10">
    <property type="entry name" value="Winged helix-like DNA-binding domain superfamily/Winged helix DNA-binding domain"/>
    <property type="match status" value="1"/>
</dbReference>
<dbReference type="SUPFAM" id="SSF158499">
    <property type="entry name" value="DnaD domain-like"/>
    <property type="match status" value="1"/>
</dbReference>
<dbReference type="OrthoDB" id="9770238at2"/>
<dbReference type="PANTHER" id="PTHR37293">
    <property type="entry name" value="PHAGE REPLICATION PROTEIN-RELATED"/>
    <property type="match status" value="1"/>
</dbReference>
<dbReference type="Gene3D" id="1.10.10.630">
    <property type="entry name" value="DnaD domain-like"/>
    <property type="match status" value="1"/>
</dbReference>
<proteinExistence type="inferred from homology"/>
<dbReference type="InterPro" id="IPR053843">
    <property type="entry name" value="DnaD_N"/>
</dbReference>
<evidence type="ECO:0000313" key="4">
    <source>
        <dbReference type="EMBL" id="SMO56688.1"/>
    </source>
</evidence>
<protein>
    <submittedName>
        <fullName evidence="4">DNA replication protein DnaD</fullName>
    </submittedName>
</protein>
<dbReference type="InterPro" id="IPR036388">
    <property type="entry name" value="WH-like_DNA-bd_sf"/>
</dbReference>
<comment type="similarity">
    <text evidence="1">Belongs to the DnaB/DnaD family.</text>
</comment>
<dbReference type="InterPro" id="IPR053162">
    <property type="entry name" value="DnaD"/>
</dbReference>
<feature type="domain" description="DnaB/C C-terminal" evidence="2">
    <location>
        <begin position="173"/>
        <end position="245"/>
    </location>
</feature>
<accession>A0A521CBB2</accession>
<dbReference type="InterPro" id="IPR036390">
    <property type="entry name" value="WH_DNA-bd_sf"/>
</dbReference>
<evidence type="ECO:0000313" key="5">
    <source>
        <dbReference type="Proteomes" id="UP000315636"/>
    </source>
</evidence>
<dbReference type="Pfam" id="PF07261">
    <property type="entry name" value="DnaB_2"/>
    <property type="match status" value="1"/>
</dbReference>
<feature type="domain" description="DnaD N-terminal" evidence="3">
    <location>
        <begin position="60"/>
        <end position="158"/>
    </location>
</feature>
<dbReference type="Proteomes" id="UP000315636">
    <property type="component" value="Unassembled WGS sequence"/>
</dbReference>
<dbReference type="NCBIfam" id="TIGR01446">
    <property type="entry name" value="DnaD_dom"/>
    <property type="match status" value="1"/>
</dbReference>
<name>A0A521CBB2_9BACL</name>
<dbReference type="InterPro" id="IPR034829">
    <property type="entry name" value="DnaD-like_sf"/>
</dbReference>
<dbReference type="SUPFAM" id="SSF46785">
    <property type="entry name" value="Winged helix' DNA-binding domain"/>
    <property type="match status" value="1"/>
</dbReference>
<dbReference type="InterPro" id="IPR006343">
    <property type="entry name" value="DnaB/C_C"/>
</dbReference>
<gene>
    <name evidence="4" type="ORF">SAMN06264849_103244</name>
</gene>
<dbReference type="AlphaFoldDB" id="A0A521CBB2"/>
<organism evidence="4 5">
    <name type="scientific">Melghirimyces algeriensis</name>
    <dbReference type="NCBI Taxonomy" id="910412"/>
    <lineage>
        <taxon>Bacteria</taxon>
        <taxon>Bacillati</taxon>
        <taxon>Bacillota</taxon>
        <taxon>Bacilli</taxon>
        <taxon>Bacillales</taxon>
        <taxon>Thermoactinomycetaceae</taxon>
        <taxon>Melghirimyces</taxon>
    </lineage>
</organism>
<evidence type="ECO:0000259" key="3">
    <source>
        <dbReference type="Pfam" id="PF21984"/>
    </source>
</evidence>
<evidence type="ECO:0000256" key="1">
    <source>
        <dbReference type="ARBA" id="ARBA00093462"/>
    </source>
</evidence>
<sequence>MHLGEASEASVLNRCFFYFQVYFYNQVLGIVGSEVKKMDRKMSPHSALVDVMQQGSTAFPVMLFTEYKRLGLNEGQMMLLLHIMVFRDKEGVLFPTVHQLEERMSVSADQIIQWIQTLVRKGYLSIEETVEEGGIRSERYSIVPLLQELAASYLERDSDESVTRTETSQENLFQLFEREFCRPLSPMEYEMLTKWLDEDKHPEDLIIAALREAVFCGKLSCRYIDRILLEWKRNRIHTPEEATEFSKKFRQKGILYQSERLPEENRSGEFFLYNWVNQNS</sequence>